<proteinExistence type="predicted"/>
<dbReference type="SUPFAM" id="SSF56672">
    <property type="entry name" value="DNA/RNA polymerases"/>
    <property type="match status" value="1"/>
</dbReference>
<dbReference type="Proteomes" id="UP001234989">
    <property type="component" value="Chromosome 2"/>
</dbReference>
<dbReference type="Gene3D" id="3.30.70.270">
    <property type="match status" value="1"/>
</dbReference>
<dbReference type="InterPro" id="IPR041577">
    <property type="entry name" value="RT_RNaseH_2"/>
</dbReference>
<organism evidence="2 3">
    <name type="scientific">Solanum verrucosum</name>
    <dbReference type="NCBI Taxonomy" id="315347"/>
    <lineage>
        <taxon>Eukaryota</taxon>
        <taxon>Viridiplantae</taxon>
        <taxon>Streptophyta</taxon>
        <taxon>Embryophyta</taxon>
        <taxon>Tracheophyta</taxon>
        <taxon>Spermatophyta</taxon>
        <taxon>Magnoliopsida</taxon>
        <taxon>eudicotyledons</taxon>
        <taxon>Gunneridae</taxon>
        <taxon>Pentapetalae</taxon>
        <taxon>asterids</taxon>
        <taxon>lamiids</taxon>
        <taxon>Solanales</taxon>
        <taxon>Solanaceae</taxon>
        <taxon>Solanoideae</taxon>
        <taxon>Solaneae</taxon>
        <taxon>Solanum</taxon>
    </lineage>
</organism>
<dbReference type="AlphaFoldDB" id="A0AAF0PYH9"/>
<evidence type="ECO:0000259" key="1">
    <source>
        <dbReference type="Pfam" id="PF17919"/>
    </source>
</evidence>
<dbReference type="InterPro" id="IPR043502">
    <property type="entry name" value="DNA/RNA_pol_sf"/>
</dbReference>
<dbReference type="PANTHER" id="PTHR34072:SF59">
    <property type="entry name" value="CCHC-TYPE INTEGRASE"/>
    <property type="match status" value="1"/>
</dbReference>
<feature type="domain" description="Reverse transcriptase/retrotransposon-derived protein RNase H-like" evidence="1">
    <location>
        <begin position="60"/>
        <end position="110"/>
    </location>
</feature>
<dbReference type="PANTHER" id="PTHR34072">
    <property type="entry name" value="ENZYMATIC POLYPROTEIN-RELATED"/>
    <property type="match status" value="1"/>
</dbReference>
<protein>
    <recommendedName>
        <fullName evidence="1">Reverse transcriptase/retrotransposon-derived protein RNase H-like domain-containing protein</fullName>
    </recommendedName>
</protein>
<dbReference type="InterPro" id="IPR043128">
    <property type="entry name" value="Rev_trsase/Diguanyl_cyclase"/>
</dbReference>
<keyword evidence="3" id="KW-1185">Reference proteome</keyword>
<sequence>MLREKKLYAKFSKCEFWPNYVAFLGHVVSNEGYYCRFIQSFSTIAAPLTRLTRQGVGFQWSDKCEESFQKLNPLLTLAHVLTLLEEGVDFTVYYDASGVVLGGVLMQKRKGLVMLPDS</sequence>
<reference evidence="2" key="1">
    <citation type="submission" date="2023-08" db="EMBL/GenBank/DDBJ databases">
        <title>A de novo genome assembly of Solanum verrucosum Schlechtendal, a Mexican diploid species geographically isolated from the other diploid A-genome species in potato relatives.</title>
        <authorList>
            <person name="Hosaka K."/>
        </authorList>
    </citation>
    <scope>NUCLEOTIDE SEQUENCE</scope>
    <source>
        <tissue evidence="2">Young leaves</tissue>
    </source>
</reference>
<evidence type="ECO:0000313" key="3">
    <source>
        <dbReference type="Proteomes" id="UP001234989"/>
    </source>
</evidence>
<dbReference type="Pfam" id="PF17919">
    <property type="entry name" value="RT_RNaseH_2"/>
    <property type="match status" value="1"/>
</dbReference>
<accession>A0AAF0PYH9</accession>
<dbReference type="EMBL" id="CP133613">
    <property type="protein sequence ID" value="WMV13424.1"/>
    <property type="molecule type" value="Genomic_DNA"/>
</dbReference>
<evidence type="ECO:0000313" key="2">
    <source>
        <dbReference type="EMBL" id="WMV13424.1"/>
    </source>
</evidence>
<name>A0AAF0PYH9_SOLVR</name>
<gene>
    <name evidence="2" type="ORF">MTR67_006809</name>
</gene>